<dbReference type="RefSeq" id="WP_309309054.1">
    <property type="nucleotide sequence ID" value="NZ_CP133594.1"/>
</dbReference>
<dbReference type="PANTHER" id="PTHR23150">
    <property type="entry name" value="SULFATASE MODIFYING FACTOR 1, 2"/>
    <property type="match status" value="1"/>
</dbReference>
<keyword evidence="3" id="KW-1185">Reference proteome</keyword>
<organism evidence="2 3">
    <name type="scientific">Methanolobus mangrovi</name>
    <dbReference type="NCBI Taxonomy" id="3072977"/>
    <lineage>
        <taxon>Archaea</taxon>
        <taxon>Methanobacteriati</taxon>
        <taxon>Methanobacteriota</taxon>
        <taxon>Stenosarchaea group</taxon>
        <taxon>Methanomicrobia</taxon>
        <taxon>Methanosarcinales</taxon>
        <taxon>Methanosarcinaceae</taxon>
        <taxon>Methanolobus</taxon>
    </lineage>
</organism>
<protein>
    <submittedName>
        <fullName evidence="2">Formylglycine-generating enzyme family protein</fullName>
    </submittedName>
</protein>
<dbReference type="Pfam" id="PF03781">
    <property type="entry name" value="FGE-sulfatase"/>
    <property type="match status" value="1"/>
</dbReference>
<dbReference type="Proteomes" id="UP001183006">
    <property type="component" value="Chromosome"/>
</dbReference>
<evidence type="ECO:0000313" key="2">
    <source>
        <dbReference type="EMBL" id="WMW22939.1"/>
    </source>
</evidence>
<feature type="domain" description="Sulfatase-modifying factor enzyme-like" evidence="1">
    <location>
        <begin position="42"/>
        <end position="257"/>
    </location>
</feature>
<dbReference type="InterPro" id="IPR042095">
    <property type="entry name" value="SUMF_sf"/>
</dbReference>
<accession>A0AA51YK87</accession>
<dbReference type="KEGG" id="mmav:RE476_03695"/>
<sequence length="259" mass="29782">MAGKIMDDIEIKRKQDEAIRKEYEEGEEKKPAESIKNSIGMEFVLIPAGELCMVSNGYSHEGPVHKVIISKPFYLEKYPVTQKEWKAVMGNHPSCFEGDDRPVECVSWNKVQEFVKMLNAKEGTDKYRLPSEEEWEYACRAGTTTRYSFGNADSELDEFAWYYYNSEHETHPVGKKKPNPWGLHDMHGNVWEWCQDECYKSYECSLADGNAWEAVASSAPALRGGSWVNYPKKCRSAYRSSFNPDYGTYSLGFRLLRSV</sequence>
<name>A0AA51YK87_9EURY</name>
<dbReference type="InterPro" id="IPR005532">
    <property type="entry name" value="SUMF_dom"/>
</dbReference>
<dbReference type="EMBL" id="CP133594">
    <property type="protein sequence ID" value="WMW22939.1"/>
    <property type="molecule type" value="Genomic_DNA"/>
</dbReference>
<evidence type="ECO:0000259" key="1">
    <source>
        <dbReference type="Pfam" id="PF03781"/>
    </source>
</evidence>
<gene>
    <name evidence="2" type="ORF">RE476_03695</name>
</gene>
<dbReference type="PANTHER" id="PTHR23150:SF19">
    <property type="entry name" value="FORMYLGLYCINE-GENERATING ENZYME"/>
    <property type="match status" value="1"/>
</dbReference>
<dbReference type="GO" id="GO:0120147">
    <property type="term" value="F:formylglycine-generating oxidase activity"/>
    <property type="evidence" value="ECO:0007669"/>
    <property type="project" value="TreeGrafter"/>
</dbReference>
<dbReference type="GeneID" id="84229214"/>
<dbReference type="SUPFAM" id="SSF56436">
    <property type="entry name" value="C-type lectin-like"/>
    <property type="match status" value="1"/>
</dbReference>
<dbReference type="AlphaFoldDB" id="A0AA51YK87"/>
<reference evidence="2" key="1">
    <citation type="submission" date="2023-08" db="EMBL/GenBank/DDBJ databases">
        <title>Methanolobus mangrovi sp. nov. and Methanolobus sediminis sp. nov, two novel methylotrophic methanogens isolated from mangrove sediments in China.</title>
        <authorList>
            <person name="Zhou J."/>
        </authorList>
    </citation>
    <scope>NUCLEOTIDE SEQUENCE</scope>
    <source>
        <strain evidence="2">FTZ2</strain>
    </source>
</reference>
<proteinExistence type="predicted"/>
<dbReference type="Gene3D" id="3.90.1580.10">
    <property type="entry name" value="paralog of FGE (formylglycine-generating enzyme)"/>
    <property type="match status" value="1"/>
</dbReference>
<evidence type="ECO:0000313" key="3">
    <source>
        <dbReference type="Proteomes" id="UP001183006"/>
    </source>
</evidence>
<dbReference type="InterPro" id="IPR016187">
    <property type="entry name" value="CTDL_fold"/>
</dbReference>
<dbReference type="InterPro" id="IPR051043">
    <property type="entry name" value="Sulfatase_Mod_Factor_Kinase"/>
</dbReference>